<evidence type="ECO:0000313" key="3">
    <source>
        <dbReference type="Proteomes" id="UP001589532"/>
    </source>
</evidence>
<dbReference type="InterPro" id="IPR009057">
    <property type="entry name" value="Homeodomain-like_sf"/>
</dbReference>
<sequence>MSIKTGRPRASGPAELATLRRLVDDGVSVTEAARTLEIGRSTAYAALAQR</sequence>
<protein>
    <submittedName>
        <fullName evidence="2">Helix-turn-helix domain-containing protein</fullName>
    </submittedName>
</protein>
<dbReference type="EMBL" id="JBHMBW010000021">
    <property type="protein sequence ID" value="MFB9626153.1"/>
    <property type="molecule type" value="Genomic_DNA"/>
</dbReference>
<dbReference type="InterPro" id="IPR006120">
    <property type="entry name" value="Resolvase_HTH_dom"/>
</dbReference>
<evidence type="ECO:0000313" key="2">
    <source>
        <dbReference type="EMBL" id="MFB9626153.1"/>
    </source>
</evidence>
<keyword evidence="3" id="KW-1185">Reference proteome</keyword>
<dbReference type="Pfam" id="PF02796">
    <property type="entry name" value="HTH_7"/>
    <property type="match status" value="1"/>
</dbReference>
<dbReference type="RefSeq" id="WP_345003366.1">
    <property type="nucleotide sequence ID" value="NZ_BAAAXV010000012.1"/>
</dbReference>
<gene>
    <name evidence="2" type="ORF">ACFFSA_23965</name>
</gene>
<dbReference type="Proteomes" id="UP001589532">
    <property type="component" value="Unassembled WGS sequence"/>
</dbReference>
<accession>A0ABV5S511</accession>
<comment type="caution">
    <text evidence="2">The sequence shown here is derived from an EMBL/GenBank/DDBJ whole genome shotgun (WGS) entry which is preliminary data.</text>
</comment>
<evidence type="ECO:0000259" key="1">
    <source>
        <dbReference type="Pfam" id="PF02796"/>
    </source>
</evidence>
<organism evidence="2 3">
    <name type="scientific">Nonomuraea helvata</name>
    <dbReference type="NCBI Taxonomy" id="37484"/>
    <lineage>
        <taxon>Bacteria</taxon>
        <taxon>Bacillati</taxon>
        <taxon>Actinomycetota</taxon>
        <taxon>Actinomycetes</taxon>
        <taxon>Streptosporangiales</taxon>
        <taxon>Streptosporangiaceae</taxon>
        <taxon>Nonomuraea</taxon>
    </lineage>
</organism>
<feature type="domain" description="Resolvase HTH" evidence="1">
    <location>
        <begin position="6"/>
        <end position="44"/>
    </location>
</feature>
<dbReference type="Gene3D" id="1.10.10.60">
    <property type="entry name" value="Homeodomain-like"/>
    <property type="match status" value="1"/>
</dbReference>
<dbReference type="SUPFAM" id="SSF46689">
    <property type="entry name" value="Homeodomain-like"/>
    <property type="match status" value="1"/>
</dbReference>
<proteinExistence type="predicted"/>
<reference evidence="2 3" key="1">
    <citation type="submission" date="2024-09" db="EMBL/GenBank/DDBJ databases">
        <authorList>
            <person name="Sun Q."/>
            <person name="Mori K."/>
        </authorList>
    </citation>
    <scope>NUCLEOTIDE SEQUENCE [LARGE SCALE GENOMIC DNA]</scope>
    <source>
        <strain evidence="2 3">JCM 3143</strain>
    </source>
</reference>
<name>A0ABV5S511_9ACTN</name>